<organism evidence="1 2">
    <name type="scientific">Flavobacterium collinsii</name>
    <dbReference type="NCBI Taxonomy" id="1114861"/>
    <lineage>
        <taxon>Bacteria</taxon>
        <taxon>Pseudomonadati</taxon>
        <taxon>Bacteroidota</taxon>
        <taxon>Flavobacteriia</taxon>
        <taxon>Flavobacteriales</taxon>
        <taxon>Flavobacteriaceae</taxon>
        <taxon>Flavobacterium</taxon>
    </lineage>
</organism>
<reference evidence="1 2" key="1">
    <citation type="submission" date="2020-02" db="EMBL/GenBank/DDBJ databases">
        <authorList>
            <person name="Criscuolo A."/>
        </authorList>
    </citation>
    <scope>NUCLEOTIDE SEQUENCE [LARGE SCALE GENOMIC DNA]</scope>
    <source>
        <strain evidence="1">CECT7796</strain>
    </source>
</reference>
<evidence type="ECO:0000313" key="2">
    <source>
        <dbReference type="Proteomes" id="UP000474567"/>
    </source>
</evidence>
<name>A0ABM8KD58_9FLAO</name>
<evidence type="ECO:0000313" key="1">
    <source>
        <dbReference type="EMBL" id="CAA9194528.1"/>
    </source>
</evidence>
<comment type="caution">
    <text evidence="1">The sequence shown here is derived from an EMBL/GenBank/DDBJ whole genome shotgun (WGS) entry which is preliminary data.</text>
</comment>
<dbReference type="EMBL" id="CADCST010000045">
    <property type="protein sequence ID" value="CAA9194528.1"/>
    <property type="molecule type" value="Genomic_DNA"/>
</dbReference>
<protein>
    <submittedName>
        <fullName evidence="1">Uncharacterized protein</fullName>
    </submittedName>
</protein>
<sequence>MGLNIYEQPQRSIIFIELRSNEITFAKASKEHHIYSIYNVFFCKSSKGATYL</sequence>
<accession>A0ABM8KD58</accession>
<dbReference type="Proteomes" id="UP000474567">
    <property type="component" value="Unassembled WGS sequence"/>
</dbReference>
<keyword evidence="2" id="KW-1185">Reference proteome</keyword>
<proteinExistence type="predicted"/>
<gene>
    <name evidence="1" type="ORF">FLACOL7796_00174</name>
</gene>